<accession>W4SIY9</accession>
<feature type="transmembrane region" description="Helical" evidence="1">
    <location>
        <begin position="67"/>
        <end position="83"/>
    </location>
</feature>
<name>W4SIY9_9XANT</name>
<feature type="transmembrane region" description="Helical" evidence="1">
    <location>
        <begin position="43"/>
        <end position="60"/>
    </location>
</feature>
<sequence length="171" mass="18773">METKSKLPVPGRALLLVLGMLIALVGLIFLLGGARLASLGGSWYFLLMGLATALAGVLIVLRRPAGALVYGVAFALTLVWALWDAGLEFWPLVSRLMLPAAFAVLVFWPLVSRLMLLRRSPCWWHWPGQRCGAAGRCRRGPGHDGGAAWEACNRTGPGAPPMAWRRCWRWR</sequence>
<evidence type="ECO:0000313" key="2">
    <source>
        <dbReference type="EMBL" id="GAE56466.1"/>
    </source>
</evidence>
<protein>
    <recommendedName>
        <fullName evidence="4">Glucose dehydrogenase</fullName>
    </recommendedName>
</protein>
<organism evidence="2 3">
    <name type="scientific">Xanthomonas arboricola pv. pruni MAFF 301420</name>
    <dbReference type="NCBI Taxonomy" id="1418095"/>
    <lineage>
        <taxon>Bacteria</taxon>
        <taxon>Pseudomonadati</taxon>
        <taxon>Pseudomonadota</taxon>
        <taxon>Gammaproteobacteria</taxon>
        <taxon>Lysobacterales</taxon>
        <taxon>Lysobacteraceae</taxon>
        <taxon>Xanthomonas</taxon>
    </lineage>
</organism>
<comment type="caution">
    <text evidence="2">The sequence shown here is derived from an EMBL/GenBank/DDBJ whole genome shotgun (WGS) entry which is preliminary data.</text>
</comment>
<evidence type="ECO:0008006" key="4">
    <source>
        <dbReference type="Google" id="ProtNLM"/>
    </source>
</evidence>
<feature type="transmembrane region" description="Helical" evidence="1">
    <location>
        <begin position="89"/>
        <end position="111"/>
    </location>
</feature>
<evidence type="ECO:0000256" key="1">
    <source>
        <dbReference type="SAM" id="Phobius"/>
    </source>
</evidence>
<proteinExistence type="predicted"/>
<keyword evidence="1" id="KW-0812">Transmembrane</keyword>
<dbReference type="EMBL" id="BAVC01000254">
    <property type="protein sequence ID" value="GAE56466.1"/>
    <property type="molecule type" value="Genomic_DNA"/>
</dbReference>
<gene>
    <name evidence="2" type="ORF">XPR_3101</name>
</gene>
<reference evidence="2 3" key="1">
    <citation type="submission" date="2014-01" db="EMBL/GenBank/DDBJ databases">
        <title>Genome sequence and analysis of Xanthomonas arboricola pv. pruni.</title>
        <authorList>
            <person name="Fujikawa T."/>
            <person name="Nakazono-Nagaoka E."/>
        </authorList>
    </citation>
    <scope>NUCLEOTIDE SEQUENCE [LARGE SCALE GENOMIC DNA]</scope>
    <source>
        <strain evidence="3">MAFF 301420</strain>
    </source>
</reference>
<keyword evidence="1" id="KW-1133">Transmembrane helix</keyword>
<keyword evidence="1" id="KW-0472">Membrane</keyword>
<dbReference type="AlphaFoldDB" id="W4SIY9"/>
<evidence type="ECO:0000313" key="3">
    <source>
        <dbReference type="Proteomes" id="UP000019084"/>
    </source>
</evidence>
<feature type="transmembrane region" description="Helical" evidence="1">
    <location>
        <begin position="12"/>
        <end position="31"/>
    </location>
</feature>
<dbReference type="Proteomes" id="UP000019084">
    <property type="component" value="Unassembled WGS sequence"/>
</dbReference>